<proteinExistence type="predicted"/>
<evidence type="ECO:0000256" key="1">
    <source>
        <dbReference type="SAM" id="MobiDB-lite"/>
    </source>
</evidence>
<dbReference type="EMBL" id="FJ076774">
    <property type="protein sequence ID" value="AFG52571.1"/>
    <property type="molecule type" value="Genomic_DNA"/>
</dbReference>
<evidence type="ECO:0000313" key="9">
    <source>
        <dbReference type="EMBL" id="AFG52569.1"/>
    </source>
</evidence>
<dbReference type="AlphaFoldDB" id="H9VS29"/>
<dbReference type="EMBL" id="FJ076765">
    <property type="protein sequence ID" value="AFG52572.1"/>
    <property type="molecule type" value="Genomic_DNA"/>
</dbReference>
<dbReference type="GO" id="GO:0000932">
    <property type="term" value="C:P-body"/>
    <property type="evidence" value="ECO:0007669"/>
    <property type="project" value="TreeGrafter"/>
</dbReference>
<sequence length="154" mass="15992">QIHSDPAIISLQSQYSQPSQASNAFGAASGSLPDLGSHGAHSGVPSSPFRGGAPLFQAPRNLGSWGSSPVPPGANGTGLAMPMYWQGYYGPATGLPHVQQQPLHFQPPPGMPIPPTVQQHLQQSAVLSSLPTGLSTTSEFINSLQQTPASALRY</sequence>
<dbReference type="EMBL" id="FJ076771">
    <property type="protein sequence ID" value="AFG52568.1"/>
    <property type="molecule type" value="Genomic_DNA"/>
</dbReference>
<evidence type="ECO:0000313" key="13">
    <source>
        <dbReference type="EMBL" id="AFG52573.1"/>
    </source>
</evidence>
<dbReference type="EMBL" id="FJ076780">
    <property type="protein sequence ID" value="AFG52570.1"/>
    <property type="molecule type" value="Genomic_DNA"/>
</dbReference>
<dbReference type="EMBL" id="FJ076777">
    <property type="protein sequence ID" value="AFG52574.1"/>
    <property type="molecule type" value="Genomic_DNA"/>
</dbReference>
<evidence type="ECO:0000313" key="2">
    <source>
        <dbReference type="EMBL" id="AFG52562.1"/>
    </source>
</evidence>
<feature type="region of interest" description="Disordered" evidence="1">
    <location>
        <begin position="36"/>
        <end position="73"/>
    </location>
</feature>
<dbReference type="EMBL" id="FJ076776">
    <property type="protein sequence ID" value="AFG52562.1"/>
    <property type="molecule type" value="Genomic_DNA"/>
</dbReference>
<reference evidence="12" key="1">
    <citation type="submission" date="2008-08" db="EMBL/GenBank/DDBJ databases">
        <title>Nucleotide Diversity and Divergence in the Loblolly Pine Gene Space.</title>
        <authorList>
            <person name="Neale D.B."/>
            <person name="Wegrzyn J.L."/>
            <person name="Lee J.M."/>
            <person name="Eckert A.J."/>
            <person name="Liechty J.D."/>
            <person name="Stevens K.A."/>
            <person name="Langley C.H."/>
        </authorList>
    </citation>
    <scope>NUCLEOTIDE SEQUENCE</scope>
    <source>
        <strain evidence="5">4092</strain>
        <strain evidence="13">4093</strain>
        <strain evidence="10">4095</strain>
        <strain evidence="14">4096</strain>
        <strain evidence="2">4097</strain>
        <strain evidence="4">4098</strain>
        <strain evidence="8">4099</strain>
        <strain evidence="6">4100</strain>
        <strain evidence="9">4101</strain>
        <strain evidence="3">4102</strain>
        <strain evidence="12">4104</strain>
        <strain evidence="11">4106</strain>
        <strain evidence="7">4107</strain>
        <tissue evidence="12">Megagametophyte</tissue>
    </source>
</reference>
<dbReference type="GO" id="GO:0003729">
    <property type="term" value="F:mRNA binding"/>
    <property type="evidence" value="ECO:0007669"/>
    <property type="project" value="TreeGrafter"/>
</dbReference>
<feature type="non-terminal residue" evidence="12">
    <location>
        <position position="1"/>
    </location>
</feature>
<evidence type="ECO:0000313" key="3">
    <source>
        <dbReference type="EMBL" id="AFG52563.1"/>
    </source>
</evidence>
<organism evidence="12">
    <name type="scientific">Pinus taeda</name>
    <name type="common">Loblolly pine</name>
    <dbReference type="NCBI Taxonomy" id="3352"/>
    <lineage>
        <taxon>Eukaryota</taxon>
        <taxon>Viridiplantae</taxon>
        <taxon>Streptophyta</taxon>
        <taxon>Embryophyta</taxon>
        <taxon>Tracheophyta</taxon>
        <taxon>Spermatophyta</taxon>
        <taxon>Pinopsida</taxon>
        <taxon>Pinidae</taxon>
        <taxon>Conifers I</taxon>
        <taxon>Pinales</taxon>
        <taxon>Pinaceae</taxon>
        <taxon>Pinus</taxon>
        <taxon>Pinus subgen. Pinus</taxon>
    </lineage>
</organism>
<evidence type="ECO:0000313" key="14">
    <source>
        <dbReference type="EMBL" id="AFG52574.1"/>
    </source>
</evidence>
<evidence type="ECO:0000313" key="4">
    <source>
        <dbReference type="EMBL" id="AFG52564.1"/>
    </source>
</evidence>
<dbReference type="EMBL" id="FJ076766">
    <property type="protein sequence ID" value="AFG52567.1"/>
    <property type="molecule type" value="Genomic_DNA"/>
</dbReference>
<evidence type="ECO:0000313" key="12">
    <source>
        <dbReference type="EMBL" id="AFG52572.1"/>
    </source>
</evidence>
<dbReference type="PANTHER" id="PTHR13586:SF0">
    <property type="entry name" value="TRAILER HITCH, ISOFORM H"/>
    <property type="match status" value="1"/>
</dbReference>
<accession>H9VS29</accession>
<evidence type="ECO:0000313" key="8">
    <source>
        <dbReference type="EMBL" id="AFG52568.1"/>
    </source>
</evidence>
<evidence type="ECO:0000313" key="11">
    <source>
        <dbReference type="EMBL" id="AFG52571.1"/>
    </source>
</evidence>
<dbReference type="GO" id="GO:0034063">
    <property type="term" value="P:stress granule assembly"/>
    <property type="evidence" value="ECO:0007669"/>
    <property type="project" value="TreeGrafter"/>
</dbReference>
<feature type="non-terminal residue" evidence="12">
    <location>
        <position position="154"/>
    </location>
</feature>
<evidence type="ECO:0000313" key="6">
    <source>
        <dbReference type="EMBL" id="AFG52566.1"/>
    </source>
</evidence>
<evidence type="ECO:0000313" key="10">
    <source>
        <dbReference type="EMBL" id="AFG52570.1"/>
    </source>
</evidence>
<protein>
    <submittedName>
        <fullName evidence="12">Uncharacterized protein</fullName>
    </submittedName>
</protein>
<dbReference type="PANTHER" id="PTHR13586">
    <property type="entry name" value="SCD6 PROTEIN-RELATED"/>
    <property type="match status" value="1"/>
</dbReference>
<dbReference type="EMBL" id="FJ076781">
    <property type="protein sequence ID" value="AFG52569.1"/>
    <property type="molecule type" value="Genomic_DNA"/>
</dbReference>
<evidence type="ECO:0000313" key="7">
    <source>
        <dbReference type="EMBL" id="AFG52567.1"/>
    </source>
</evidence>
<dbReference type="EMBL" id="FJ076764">
    <property type="protein sequence ID" value="AFG52566.1"/>
    <property type="molecule type" value="Genomic_DNA"/>
</dbReference>
<dbReference type="EMBL" id="FJ076769">
    <property type="protein sequence ID" value="AFG52563.1"/>
    <property type="molecule type" value="Genomic_DNA"/>
</dbReference>
<dbReference type="GO" id="GO:0033962">
    <property type="term" value="P:P-body assembly"/>
    <property type="evidence" value="ECO:0007669"/>
    <property type="project" value="TreeGrafter"/>
</dbReference>
<name>H9VS29_PINTA</name>
<evidence type="ECO:0000313" key="5">
    <source>
        <dbReference type="EMBL" id="AFG52565.1"/>
    </source>
</evidence>
<gene>
    <name evidence="12" type="ORF">0_6018_01</name>
</gene>
<dbReference type="EMBL" id="FJ076775">
    <property type="protein sequence ID" value="AFG52565.1"/>
    <property type="molecule type" value="Genomic_DNA"/>
</dbReference>
<dbReference type="EMBL" id="FJ076772">
    <property type="protein sequence ID" value="AFG52564.1"/>
    <property type="molecule type" value="Genomic_DNA"/>
</dbReference>
<dbReference type="EMBL" id="FJ076768">
    <property type="protein sequence ID" value="AFG52573.1"/>
    <property type="molecule type" value="Genomic_DNA"/>
</dbReference>